<keyword evidence="4" id="KW-1185">Reference proteome</keyword>
<dbReference type="STRING" id="1120919.GCA_000429165_02642"/>
<dbReference type="SUPFAM" id="SSF51338">
    <property type="entry name" value="Composite domain of metallo-dependent hydrolases"/>
    <property type="match status" value="1"/>
</dbReference>
<dbReference type="AlphaFoldDB" id="A0A511XCG1"/>
<dbReference type="RefSeq" id="WP_035376610.1">
    <property type="nucleotide sequence ID" value="NZ_AUBI01000010.1"/>
</dbReference>
<feature type="signal peptide" evidence="1">
    <location>
        <begin position="1"/>
        <end position="33"/>
    </location>
</feature>
<dbReference type="InterPro" id="IPR032466">
    <property type="entry name" value="Metal_Hydrolase"/>
</dbReference>
<dbReference type="InterPro" id="IPR006680">
    <property type="entry name" value="Amidohydro-rel"/>
</dbReference>
<dbReference type="Gene3D" id="3.20.20.140">
    <property type="entry name" value="Metal-dependent hydrolases"/>
    <property type="match status" value="1"/>
</dbReference>
<dbReference type="GO" id="GO:0016810">
    <property type="term" value="F:hydrolase activity, acting on carbon-nitrogen (but not peptide) bonds"/>
    <property type="evidence" value="ECO:0007669"/>
    <property type="project" value="InterPro"/>
</dbReference>
<accession>A0A511XCG1</accession>
<evidence type="ECO:0000259" key="2">
    <source>
        <dbReference type="Pfam" id="PF01979"/>
    </source>
</evidence>
<dbReference type="PANTHER" id="PTHR43135">
    <property type="entry name" value="ALPHA-D-RIBOSE 1-METHYLPHOSPHONATE 5-TRIPHOSPHATE DIPHOSPHATASE"/>
    <property type="match status" value="1"/>
</dbReference>
<dbReference type="SUPFAM" id="SSF51556">
    <property type="entry name" value="Metallo-dependent hydrolases"/>
    <property type="match status" value="1"/>
</dbReference>
<feature type="chain" id="PRO_5021722996" evidence="1">
    <location>
        <begin position="34"/>
        <end position="447"/>
    </location>
</feature>
<dbReference type="Proteomes" id="UP000321635">
    <property type="component" value="Unassembled WGS sequence"/>
</dbReference>
<protein>
    <submittedName>
        <fullName evidence="3">Xaa-Pro dipeptidase</fullName>
    </submittedName>
</protein>
<dbReference type="CDD" id="cd01299">
    <property type="entry name" value="Met_dep_hydrolase_A"/>
    <property type="match status" value="1"/>
</dbReference>
<keyword evidence="1" id="KW-0732">Signal</keyword>
<gene>
    <name evidence="3" type="ORF">ANI02nite_25420</name>
</gene>
<evidence type="ECO:0000256" key="1">
    <source>
        <dbReference type="SAM" id="SignalP"/>
    </source>
</evidence>
<dbReference type="PANTHER" id="PTHR43135:SF3">
    <property type="entry name" value="ALPHA-D-RIBOSE 1-METHYLPHOSPHONATE 5-TRIPHOSPHATE DIPHOSPHATASE"/>
    <property type="match status" value="1"/>
</dbReference>
<proteinExistence type="predicted"/>
<comment type="caution">
    <text evidence="3">The sequence shown here is derived from an EMBL/GenBank/DDBJ whole genome shotgun (WGS) entry which is preliminary data.</text>
</comment>
<feature type="domain" description="Amidohydrolase-related" evidence="2">
    <location>
        <begin position="86"/>
        <end position="433"/>
    </location>
</feature>
<dbReference type="OrthoDB" id="9782972at2"/>
<evidence type="ECO:0000313" key="4">
    <source>
        <dbReference type="Proteomes" id="UP000321635"/>
    </source>
</evidence>
<organism evidence="3 4">
    <name type="scientific">Acetobacter nitrogenifigens DSM 23921 = NBRC 105050</name>
    <dbReference type="NCBI Taxonomy" id="1120919"/>
    <lineage>
        <taxon>Bacteria</taxon>
        <taxon>Pseudomonadati</taxon>
        <taxon>Pseudomonadota</taxon>
        <taxon>Alphaproteobacteria</taxon>
        <taxon>Acetobacterales</taxon>
        <taxon>Acetobacteraceae</taxon>
        <taxon>Acetobacter</taxon>
    </lineage>
</organism>
<evidence type="ECO:0000313" key="3">
    <source>
        <dbReference type="EMBL" id="GEN60658.1"/>
    </source>
</evidence>
<dbReference type="Pfam" id="PF01979">
    <property type="entry name" value="Amidohydro_1"/>
    <property type="match status" value="1"/>
</dbReference>
<reference evidence="3 4" key="1">
    <citation type="submission" date="2019-07" db="EMBL/GenBank/DDBJ databases">
        <title>Whole genome shotgun sequence of Acetobacter nitrogenifigens NBRC 105050.</title>
        <authorList>
            <person name="Hosoyama A."/>
            <person name="Uohara A."/>
            <person name="Ohji S."/>
            <person name="Ichikawa N."/>
        </authorList>
    </citation>
    <scope>NUCLEOTIDE SEQUENCE [LARGE SCALE GENOMIC DNA]</scope>
    <source>
        <strain evidence="3 4">NBRC 105050</strain>
    </source>
</reference>
<dbReference type="InterPro" id="IPR051781">
    <property type="entry name" value="Metallo-dep_Hydrolase"/>
</dbReference>
<dbReference type="EMBL" id="BJYF01000019">
    <property type="protein sequence ID" value="GEN60658.1"/>
    <property type="molecule type" value="Genomic_DNA"/>
</dbReference>
<dbReference type="Gene3D" id="2.30.40.10">
    <property type="entry name" value="Urease, subunit C, domain 1"/>
    <property type="match status" value="1"/>
</dbReference>
<name>A0A511XCG1_9PROT</name>
<dbReference type="InterPro" id="IPR011059">
    <property type="entry name" value="Metal-dep_hydrolase_composite"/>
</dbReference>
<dbReference type="InterPro" id="IPR057744">
    <property type="entry name" value="OTAase-like"/>
</dbReference>
<sequence length="447" mass="47482">MPHLPRPSHTRRSWLHAALCATTFALSNAPALAGDYAIHAGALLDGHGGLPRHTVTIIVHDDRIKSVTPGFSAPKGLRVIDLSDETVMPGFIDCHIHVSEKLPGRANATEDEVTHTPLDRGFEGAHYMQAMLQQGFTGGRDLGGGPETVALRDAINAGWVPGPRLLVALEPLSPTGGHGDERNSLDPQINDPAWALGIVDSPDEGRFRVREHKRRGADVIKIMPSGGIGSSGDDPNLQLMTNEEMASIIETAHSLGLKVAAHIYADKAIRAAVEAGVDSVEHGSFAAPDTLQLMKNKGVWLSPTLSVYEIFYNAALHHPELLPPGSAEKELANDAKPKKNFAIAAKIGVKVAYSTDLGEGDHAMEFGLLVTNGLTPSQAIVSATGGAAELLGVSDKMGSVAEGRYADIVAVKGDPLREPQLLDHVDFAMKGGDVYRNDGRPTLPEAY</sequence>